<dbReference type="EMBL" id="REGN01000313">
    <property type="protein sequence ID" value="RNA42844.1"/>
    <property type="molecule type" value="Genomic_DNA"/>
</dbReference>
<keyword evidence="2" id="KW-1185">Reference proteome</keyword>
<name>A0A3M7T479_BRAPC</name>
<dbReference type="AlphaFoldDB" id="A0A3M7T479"/>
<evidence type="ECO:0000313" key="1">
    <source>
        <dbReference type="EMBL" id="RNA42844.1"/>
    </source>
</evidence>
<reference evidence="1 2" key="1">
    <citation type="journal article" date="2018" name="Sci. Rep.">
        <title>Genomic signatures of local adaptation to the degree of environmental predictability in rotifers.</title>
        <authorList>
            <person name="Franch-Gras L."/>
            <person name="Hahn C."/>
            <person name="Garcia-Roger E.M."/>
            <person name="Carmona M.J."/>
            <person name="Serra M."/>
            <person name="Gomez A."/>
        </authorList>
    </citation>
    <scope>NUCLEOTIDE SEQUENCE [LARGE SCALE GENOMIC DNA]</scope>
    <source>
        <strain evidence="1">HYR1</strain>
    </source>
</reference>
<dbReference type="Proteomes" id="UP000276133">
    <property type="component" value="Unassembled WGS sequence"/>
</dbReference>
<accession>A0A3M7T479</accession>
<gene>
    <name evidence="1" type="ORF">BpHYR1_015015</name>
</gene>
<evidence type="ECO:0000313" key="2">
    <source>
        <dbReference type="Proteomes" id="UP000276133"/>
    </source>
</evidence>
<proteinExistence type="predicted"/>
<comment type="caution">
    <text evidence="1">The sequence shown here is derived from an EMBL/GenBank/DDBJ whole genome shotgun (WGS) entry which is preliminary data.</text>
</comment>
<organism evidence="1 2">
    <name type="scientific">Brachionus plicatilis</name>
    <name type="common">Marine rotifer</name>
    <name type="synonym">Brachionus muelleri</name>
    <dbReference type="NCBI Taxonomy" id="10195"/>
    <lineage>
        <taxon>Eukaryota</taxon>
        <taxon>Metazoa</taxon>
        <taxon>Spiralia</taxon>
        <taxon>Gnathifera</taxon>
        <taxon>Rotifera</taxon>
        <taxon>Eurotatoria</taxon>
        <taxon>Monogononta</taxon>
        <taxon>Pseudotrocha</taxon>
        <taxon>Ploima</taxon>
        <taxon>Brachionidae</taxon>
        <taxon>Brachionus</taxon>
    </lineage>
</organism>
<sequence>MILFKNSDNIQNNSKSDTNFIYLDMTIIKKIYKELRINLTDDRGKKLFRRFIIAQSMPVCFNTETT</sequence>
<protein>
    <submittedName>
        <fullName evidence="1">Uncharacterized protein</fullName>
    </submittedName>
</protein>